<dbReference type="InterPro" id="IPR037094">
    <property type="entry name" value="Glyco_hydro_38_cen_sf"/>
</dbReference>
<dbReference type="InterPro" id="IPR000602">
    <property type="entry name" value="Glyco_hydro_38_N"/>
</dbReference>
<dbReference type="InterPro" id="IPR027291">
    <property type="entry name" value="Glyco_hydro_38_N_sf"/>
</dbReference>
<dbReference type="InterPro" id="IPR013780">
    <property type="entry name" value="Glyco_hydro_b"/>
</dbReference>
<dbReference type="InterPro" id="IPR041147">
    <property type="entry name" value="GH38_C"/>
</dbReference>
<dbReference type="Gene3D" id="3.20.110.10">
    <property type="entry name" value="Glycoside hydrolase 38, N terminal domain"/>
    <property type="match status" value="1"/>
</dbReference>
<dbReference type="InterPro" id="IPR011682">
    <property type="entry name" value="Glyco_hydro_38_C"/>
</dbReference>
<accession>A0ABW1EGP4</accession>
<evidence type="ECO:0000259" key="6">
    <source>
        <dbReference type="SMART" id="SM00872"/>
    </source>
</evidence>
<reference evidence="8" key="1">
    <citation type="journal article" date="2019" name="Int. J. Syst. Evol. Microbiol.">
        <title>The Global Catalogue of Microorganisms (GCM) 10K type strain sequencing project: providing services to taxonomists for standard genome sequencing and annotation.</title>
        <authorList>
            <consortium name="The Broad Institute Genomics Platform"/>
            <consortium name="The Broad Institute Genome Sequencing Center for Infectious Disease"/>
            <person name="Wu L."/>
            <person name="Ma J."/>
        </authorList>
    </citation>
    <scope>NUCLEOTIDE SEQUENCE [LARGE SCALE GENOMIC DNA]</scope>
    <source>
        <strain evidence="8">JCM 4087</strain>
    </source>
</reference>
<feature type="domain" description="Glycoside hydrolase family 38 central" evidence="6">
    <location>
        <begin position="379"/>
        <end position="457"/>
    </location>
</feature>
<keyword evidence="5" id="KW-0732">Signal</keyword>
<dbReference type="Pfam" id="PF07748">
    <property type="entry name" value="Glyco_hydro_38C"/>
    <property type="match status" value="1"/>
</dbReference>
<dbReference type="PANTHER" id="PTHR46017:SF1">
    <property type="entry name" value="ALPHA-MANNOSIDASE 2C1"/>
    <property type="match status" value="1"/>
</dbReference>
<evidence type="ECO:0000256" key="3">
    <source>
        <dbReference type="ARBA" id="ARBA00022801"/>
    </source>
</evidence>
<feature type="signal peptide" evidence="5">
    <location>
        <begin position="1"/>
        <end position="21"/>
    </location>
</feature>
<dbReference type="SUPFAM" id="SSF88713">
    <property type="entry name" value="Glycoside hydrolase/deacetylase"/>
    <property type="match status" value="1"/>
</dbReference>
<dbReference type="SMART" id="SM00872">
    <property type="entry name" value="Alpha-mann_mid"/>
    <property type="match status" value="1"/>
</dbReference>
<dbReference type="Gene3D" id="2.60.40.1180">
    <property type="entry name" value="Golgi alpha-mannosidase II"/>
    <property type="match status" value="1"/>
</dbReference>
<dbReference type="SUPFAM" id="SSF88688">
    <property type="entry name" value="Families 57/38 glycoside transferase middle domain"/>
    <property type="match status" value="1"/>
</dbReference>
<evidence type="ECO:0000313" key="8">
    <source>
        <dbReference type="Proteomes" id="UP001596091"/>
    </source>
</evidence>
<evidence type="ECO:0000256" key="1">
    <source>
        <dbReference type="ARBA" id="ARBA00009792"/>
    </source>
</evidence>
<evidence type="ECO:0000256" key="4">
    <source>
        <dbReference type="ARBA" id="ARBA00023295"/>
    </source>
</evidence>
<dbReference type="InterPro" id="IPR011013">
    <property type="entry name" value="Gal_mutarotase_sf_dom"/>
</dbReference>
<name>A0ABW1EGP4_9BACT</name>
<dbReference type="RefSeq" id="WP_263339546.1">
    <property type="nucleotide sequence ID" value="NZ_JAGSYH010000005.1"/>
</dbReference>
<evidence type="ECO:0000256" key="2">
    <source>
        <dbReference type="ARBA" id="ARBA00022723"/>
    </source>
</evidence>
<keyword evidence="2" id="KW-0479">Metal-binding</keyword>
<feature type="chain" id="PRO_5045732027" evidence="5">
    <location>
        <begin position="22"/>
        <end position="1191"/>
    </location>
</feature>
<dbReference type="Gene3D" id="2.70.98.30">
    <property type="entry name" value="Golgi alpha-mannosidase II, domain 4"/>
    <property type="match status" value="1"/>
</dbReference>
<protein>
    <submittedName>
        <fullName evidence="7">Alpha-mannosidase</fullName>
    </submittedName>
</protein>
<dbReference type="PANTHER" id="PTHR46017">
    <property type="entry name" value="ALPHA-MANNOSIDASE 2C1"/>
    <property type="match status" value="1"/>
</dbReference>
<organism evidence="7 8">
    <name type="scientific">Acidicapsa dinghuensis</name>
    <dbReference type="NCBI Taxonomy" id="2218256"/>
    <lineage>
        <taxon>Bacteria</taxon>
        <taxon>Pseudomonadati</taxon>
        <taxon>Acidobacteriota</taxon>
        <taxon>Terriglobia</taxon>
        <taxon>Terriglobales</taxon>
        <taxon>Acidobacteriaceae</taxon>
        <taxon>Acidicapsa</taxon>
    </lineage>
</organism>
<comment type="similarity">
    <text evidence="1">Belongs to the glycosyl hydrolase 38 family.</text>
</comment>
<keyword evidence="8" id="KW-1185">Reference proteome</keyword>
<dbReference type="EMBL" id="JBHSPH010000003">
    <property type="protein sequence ID" value="MFC5863114.1"/>
    <property type="molecule type" value="Genomic_DNA"/>
</dbReference>
<evidence type="ECO:0000313" key="7">
    <source>
        <dbReference type="EMBL" id="MFC5863114.1"/>
    </source>
</evidence>
<keyword evidence="3" id="KW-0378">Hydrolase</keyword>
<sequence length="1191" mass="130887">MMRRSRIFPVLALAISFAANAPSQTMQAPDITKEPTLYVVPYAHLDTQWRWEFPQVISEYLLKTMKVNFDYIDKYPHYVFNWTGANRYRLMKEYFPADYERMKGYIAKGNWYPAGSSVEEGDVNLPSAESIFRQVLYGNTYFRDEFGKASAEYMLPDCFGFPASLPTILAASGVKGFSTQKLSAAWQPAPKVGGPDSAEQTPEGIPFNVGIWKGPDGETILAALNPGGYGSRIRTDLSKEPPPVVIPPDATPQMRRFLENNQEQDWVKRVNIDGQATGVFADYHYVGTGDIGGAVDEESVKLLEATVDKTDAVLPTPGSAMSAFGPNADQAAKTTGPEVQMGTGPLHVISAAADQMFLDIKPDMQSRMPSYQGDLELINHSAGSLTSEAYHKRWNRKNEILADEAEKASVAASWMGGRPYPQKRLNDAWFLVMGGQFHDTGAGTATPRAYEFAWNDDIIASNQFADVFTDATQSVASGMNTEVHGVPLVVFNSLNIPREDVVEAHVAFPGGTPKAVKVIGPDGKATPSQVEDGKVLFLAKTPSVGYAVYDIQPAASEEHSRELHVSESSLENARYRVHINSDGDVTSIFDKKINKELLSAPFRLALMNDAPKQWPAWNMDFDQEQAEPTAYVSGPAKIRVVENGPVRVAVEVSRETKGSKFVQTVRLSAGDAGNRVEFGESIDWKTLSSNLKAVFPLSATNNMATYNWEVGTIQRPTAYDRQFEVASHHWIDLTDQSGSYGATILTDVKNGSDKRDDHTIRLTLIRTPGFPPPDPKFPNRRPGYSDQLNQDWGHHEILFGLAGHEGDWRQGQTDWQGYRLSTPLVSFETSKHSGSLGKSFSIVTVDNPRIRILGLKKAEKSDETVIRMVELDGKPASDVHVKFAGPIESARAINGQELPLGSATVNDGVLDASFNGYQPLTFALKLGAAPAHLESVQSEPVTLNYDLAAASNDDTHSQGGFDSKGDALPAEMLPGDLHFNGTDFHLAHAATGTPDAVVAKGQKIELPEGGFNKVYILAASEDGDQKATFRVGSNPATLDIENWGGFIGQWDTRLWKPEPDSIKVGGRFGQPERTVELKHDWAVSANHATWPDITYRGSPDWSPSYPDDYLGLRPGFIKPATLGWYVSHHHTPDGLNEPYQYSYLFAYPVYLPPHTRTLTLPENDKVRVLAITVAKDEPAVTPAQPLYDTLK</sequence>
<dbReference type="InterPro" id="IPR015341">
    <property type="entry name" value="Glyco_hydro_38_cen"/>
</dbReference>
<evidence type="ECO:0000256" key="5">
    <source>
        <dbReference type="SAM" id="SignalP"/>
    </source>
</evidence>
<dbReference type="Pfam" id="PF17677">
    <property type="entry name" value="Glyco_hydro38C2"/>
    <property type="match status" value="1"/>
</dbReference>
<gene>
    <name evidence="7" type="ORF">ACFPT7_12480</name>
</gene>
<dbReference type="InterPro" id="IPR011330">
    <property type="entry name" value="Glyco_hydro/deAcase_b/a-brl"/>
</dbReference>
<dbReference type="InterPro" id="IPR028995">
    <property type="entry name" value="Glyco_hydro_57/38_cen_sf"/>
</dbReference>
<comment type="caution">
    <text evidence="7">The sequence shown here is derived from an EMBL/GenBank/DDBJ whole genome shotgun (WGS) entry which is preliminary data.</text>
</comment>
<keyword evidence="4" id="KW-0326">Glycosidase</keyword>
<proteinExistence type="inferred from homology"/>
<dbReference type="Pfam" id="PF01074">
    <property type="entry name" value="Glyco_hydro_38N"/>
    <property type="match status" value="1"/>
</dbReference>
<dbReference type="Gene3D" id="1.20.1270.50">
    <property type="entry name" value="Glycoside hydrolase family 38, central domain"/>
    <property type="match status" value="1"/>
</dbReference>
<dbReference type="Pfam" id="PF09261">
    <property type="entry name" value="Alpha-mann_mid"/>
    <property type="match status" value="1"/>
</dbReference>
<dbReference type="SUPFAM" id="SSF74650">
    <property type="entry name" value="Galactose mutarotase-like"/>
    <property type="match status" value="1"/>
</dbReference>
<dbReference type="Proteomes" id="UP001596091">
    <property type="component" value="Unassembled WGS sequence"/>
</dbReference>